<dbReference type="RefSeq" id="WP_323281058.1">
    <property type="nucleotide sequence ID" value="NZ_JAYGGQ010000022.1"/>
</dbReference>
<sequence length="214" mass="21944">MSTELFAEPRTEVQPVVFPALRAPGESEGFTRGHAAGYAAGLRRAEAEARARRAEHDAELATILAAGRERVERAVTVLDTAADALAQRVAPVLSEAEAQLAAAAVALAEAVLGRELSDAPRAARAALERALSAPDAASVLRVRLHPDDLALLEGLREGAPDAGTSPGAPPAVVLVADPTLARGDAVAVYPDGELDARIGTALARAAEALAEECA</sequence>
<dbReference type="EMBL" id="JAYGGQ010000022">
    <property type="protein sequence ID" value="MEA5457147.1"/>
    <property type="molecule type" value="Genomic_DNA"/>
</dbReference>
<keyword evidence="6" id="KW-1006">Bacterial flagellum protein export</keyword>
<dbReference type="InterPro" id="IPR018035">
    <property type="entry name" value="Flagellar_FliH/T3SS_HrpE"/>
</dbReference>
<evidence type="ECO:0000259" key="7">
    <source>
        <dbReference type="Pfam" id="PF02108"/>
    </source>
</evidence>
<comment type="function">
    <text evidence="1">Needed for flagellar regrowth and assembly.</text>
</comment>
<evidence type="ECO:0000256" key="2">
    <source>
        <dbReference type="ARBA" id="ARBA00006602"/>
    </source>
</evidence>
<evidence type="ECO:0000256" key="6">
    <source>
        <dbReference type="ARBA" id="ARBA00023225"/>
    </source>
</evidence>
<evidence type="ECO:0000256" key="4">
    <source>
        <dbReference type="ARBA" id="ARBA00022795"/>
    </source>
</evidence>
<gene>
    <name evidence="8" type="ORF">SPF06_20700</name>
</gene>
<comment type="caution">
    <text evidence="8">The sequence shown here is derived from an EMBL/GenBank/DDBJ whole genome shotgun (WGS) entry which is preliminary data.</text>
</comment>
<dbReference type="PANTHER" id="PTHR34982:SF1">
    <property type="entry name" value="FLAGELLAR ASSEMBLY PROTEIN FLIH"/>
    <property type="match status" value="1"/>
</dbReference>
<keyword evidence="4" id="KW-1005">Bacterial flagellum biogenesis</keyword>
<reference evidence="8 9" key="1">
    <citation type="submission" date="2023-12" db="EMBL/GenBank/DDBJ databases">
        <title>Sinomonas terricola sp. nov, isolated from litchi orchard soil in Guangdong, PR China.</title>
        <authorList>
            <person name="Jiaxin W."/>
            <person name="Yang Z."/>
            <person name="Honghui Z."/>
        </authorList>
    </citation>
    <scope>NUCLEOTIDE SEQUENCE [LARGE SCALE GENOMIC DNA]</scope>
    <source>
        <strain evidence="8 9">JGH33</strain>
    </source>
</reference>
<feature type="domain" description="Flagellar assembly protein FliH/Type III secretion system HrpE" evidence="7">
    <location>
        <begin position="75"/>
        <end position="202"/>
    </location>
</feature>
<evidence type="ECO:0000256" key="1">
    <source>
        <dbReference type="ARBA" id="ARBA00003041"/>
    </source>
</evidence>
<name>A0ABU5TBS4_9MICC</name>
<dbReference type="Pfam" id="PF02108">
    <property type="entry name" value="FliH"/>
    <property type="match status" value="1"/>
</dbReference>
<keyword evidence="9" id="KW-1185">Reference proteome</keyword>
<protein>
    <submittedName>
        <fullName evidence="8">FliH/SctL family protein</fullName>
    </submittedName>
</protein>
<accession>A0ABU5TBS4</accession>
<organism evidence="8 9">
    <name type="scientific">Sinomonas terricola</name>
    <dbReference type="NCBI Taxonomy" id="3110330"/>
    <lineage>
        <taxon>Bacteria</taxon>
        <taxon>Bacillati</taxon>
        <taxon>Actinomycetota</taxon>
        <taxon>Actinomycetes</taxon>
        <taxon>Micrococcales</taxon>
        <taxon>Micrococcaceae</taxon>
        <taxon>Sinomonas</taxon>
    </lineage>
</organism>
<evidence type="ECO:0000313" key="9">
    <source>
        <dbReference type="Proteomes" id="UP001304769"/>
    </source>
</evidence>
<evidence type="ECO:0000313" key="8">
    <source>
        <dbReference type="EMBL" id="MEA5457147.1"/>
    </source>
</evidence>
<keyword evidence="3" id="KW-0813">Transport</keyword>
<dbReference type="Proteomes" id="UP001304769">
    <property type="component" value="Unassembled WGS sequence"/>
</dbReference>
<comment type="similarity">
    <text evidence="2">Belongs to the FliH family.</text>
</comment>
<dbReference type="PANTHER" id="PTHR34982">
    <property type="entry name" value="YOP PROTEINS TRANSLOCATION PROTEIN L"/>
    <property type="match status" value="1"/>
</dbReference>
<keyword evidence="5" id="KW-0653">Protein transport</keyword>
<proteinExistence type="inferred from homology"/>
<evidence type="ECO:0000256" key="5">
    <source>
        <dbReference type="ARBA" id="ARBA00022927"/>
    </source>
</evidence>
<dbReference type="InterPro" id="IPR051472">
    <property type="entry name" value="T3SS_Stator/FliH"/>
</dbReference>
<evidence type="ECO:0000256" key="3">
    <source>
        <dbReference type="ARBA" id="ARBA00022448"/>
    </source>
</evidence>